<comment type="pathway">
    <text evidence="3">Amino-acid biosynthesis; L-arginine biosynthesis; N(2)-acetyl-L-ornithine from L-glutamate: step 4/4.</text>
</comment>
<keyword evidence="9 10" id="KW-0663">Pyridoxal phosphate</keyword>
<dbReference type="HAMAP" id="MF_01107">
    <property type="entry name" value="ArgD_aminotrans_3"/>
    <property type="match status" value="1"/>
</dbReference>
<organism evidence="11 12">
    <name type="scientific">Syncephalis pseudoplumigaleata</name>
    <dbReference type="NCBI Taxonomy" id="1712513"/>
    <lineage>
        <taxon>Eukaryota</taxon>
        <taxon>Fungi</taxon>
        <taxon>Fungi incertae sedis</taxon>
        <taxon>Zoopagomycota</taxon>
        <taxon>Zoopagomycotina</taxon>
        <taxon>Zoopagomycetes</taxon>
        <taxon>Zoopagales</taxon>
        <taxon>Piptocephalidaceae</taxon>
        <taxon>Syncephalis</taxon>
    </lineage>
</organism>
<keyword evidence="7" id="KW-0028">Amino-acid biosynthesis</keyword>
<dbReference type="NCBIfam" id="NF002325">
    <property type="entry name" value="PRK01278.1"/>
    <property type="match status" value="1"/>
</dbReference>
<evidence type="ECO:0000313" key="11">
    <source>
        <dbReference type="EMBL" id="RKP22406.1"/>
    </source>
</evidence>
<dbReference type="InterPro" id="IPR004636">
    <property type="entry name" value="AcOrn/SuccOrn_fam"/>
</dbReference>
<dbReference type="InterPro" id="IPR005814">
    <property type="entry name" value="Aminotrans_3"/>
</dbReference>
<protein>
    <recommendedName>
        <fullName evidence="5">acetylornithine transaminase</fullName>
        <ecNumber evidence="5">2.6.1.11</ecNumber>
    </recommendedName>
</protein>
<proteinExistence type="inferred from homology"/>
<dbReference type="PANTHER" id="PTHR11986">
    <property type="entry name" value="AMINOTRANSFERASE CLASS III"/>
    <property type="match status" value="1"/>
</dbReference>
<dbReference type="AlphaFoldDB" id="A0A4P9YRD3"/>
<gene>
    <name evidence="11" type="ORF">SYNPS1DRAFT_33601</name>
</gene>
<sequence length="446" mass="48900">MLRSQRVLSIAALRGQHLRATDDTATPAAAVPENLRKHTKYLLNVYARPSFVVNRGERCYLYEDTGRRYLDFTAGIAVNALGHADAQVAEVAAQQARELVHTSNLYHHPYSGQFAELLVEASNAVRPGCFSKVFFSNSGTEANEAAFKLARKWGKFHGKKSGDQAKKTGIVAFTGAFHGRSMGALSATATEKYRAPFAPLVPNFTFAPFDEVNAIAKHITDDTCAVIVEPMQGEGGINIASEPFLRALRQRCDEVNALLIYDEIQCGMGRTGKLWAHHHYSPECIPDLLTSAKPLANGFPIGALLASERAATVFNIGDHGTTFGGSPFATRLGLHVVERIIEPAFLEAVKRNGDLLRAQLEEVCVAFPEHIAEVRGVGLLIGVEFRAPPTRFIQLCQERNLLLVAAGRQTVRVVPPLIVNEQEIHEAIKIWRDALEALEAEQETQT</sequence>
<evidence type="ECO:0000256" key="2">
    <source>
        <dbReference type="ARBA" id="ARBA00004173"/>
    </source>
</evidence>
<evidence type="ECO:0000256" key="1">
    <source>
        <dbReference type="ARBA" id="ARBA00001933"/>
    </source>
</evidence>
<reference evidence="12" key="1">
    <citation type="journal article" date="2018" name="Nat. Microbiol.">
        <title>Leveraging single-cell genomics to expand the fungal tree of life.</title>
        <authorList>
            <person name="Ahrendt S.R."/>
            <person name="Quandt C.A."/>
            <person name="Ciobanu D."/>
            <person name="Clum A."/>
            <person name="Salamov A."/>
            <person name="Andreopoulos B."/>
            <person name="Cheng J.F."/>
            <person name="Woyke T."/>
            <person name="Pelin A."/>
            <person name="Henrissat B."/>
            <person name="Reynolds N.K."/>
            <person name="Benny G.L."/>
            <person name="Smith M.E."/>
            <person name="James T.Y."/>
            <person name="Grigoriev I.V."/>
        </authorList>
    </citation>
    <scope>NUCLEOTIDE SEQUENCE [LARGE SCALE GENOMIC DNA]</scope>
    <source>
        <strain evidence="12">Benny S71-1</strain>
    </source>
</reference>
<dbReference type="InterPro" id="IPR015424">
    <property type="entry name" value="PyrdxlP-dep_Trfase"/>
</dbReference>
<keyword evidence="12" id="KW-1185">Reference proteome</keyword>
<dbReference type="Gene3D" id="3.90.1150.10">
    <property type="entry name" value="Aspartate Aminotransferase, domain 1"/>
    <property type="match status" value="1"/>
</dbReference>
<dbReference type="SUPFAM" id="SSF53383">
    <property type="entry name" value="PLP-dependent transferases"/>
    <property type="match status" value="1"/>
</dbReference>
<evidence type="ECO:0000256" key="5">
    <source>
        <dbReference type="ARBA" id="ARBA00012919"/>
    </source>
</evidence>
<evidence type="ECO:0000256" key="8">
    <source>
        <dbReference type="ARBA" id="ARBA00022679"/>
    </source>
</evidence>
<dbReference type="UniPathway" id="UPA00068">
    <property type="reaction ID" value="UER00109"/>
</dbReference>
<dbReference type="GO" id="GO:0030170">
    <property type="term" value="F:pyridoxal phosphate binding"/>
    <property type="evidence" value="ECO:0007669"/>
    <property type="project" value="InterPro"/>
</dbReference>
<dbReference type="GO" id="GO:0006526">
    <property type="term" value="P:L-arginine biosynthetic process"/>
    <property type="evidence" value="ECO:0007669"/>
    <property type="project" value="UniProtKB-UniPathway"/>
</dbReference>
<evidence type="ECO:0000313" key="12">
    <source>
        <dbReference type="Proteomes" id="UP000278143"/>
    </source>
</evidence>
<dbReference type="InterPro" id="IPR015422">
    <property type="entry name" value="PyrdxlP-dep_Trfase_small"/>
</dbReference>
<comment type="cofactor">
    <cofactor evidence="1">
        <name>pyridoxal 5'-phosphate</name>
        <dbReference type="ChEBI" id="CHEBI:597326"/>
    </cofactor>
</comment>
<dbReference type="FunFam" id="3.40.640.10:FF:000004">
    <property type="entry name" value="Acetylornithine aminotransferase"/>
    <property type="match status" value="1"/>
</dbReference>
<dbReference type="CDD" id="cd00610">
    <property type="entry name" value="OAT_like"/>
    <property type="match status" value="1"/>
</dbReference>
<name>A0A4P9YRD3_9FUNG</name>
<comment type="subcellular location">
    <subcellularLocation>
        <location evidence="2">Mitochondrion</location>
    </subcellularLocation>
</comment>
<dbReference type="Proteomes" id="UP000278143">
    <property type="component" value="Unassembled WGS sequence"/>
</dbReference>
<evidence type="ECO:0000256" key="4">
    <source>
        <dbReference type="ARBA" id="ARBA00008954"/>
    </source>
</evidence>
<evidence type="ECO:0000256" key="9">
    <source>
        <dbReference type="ARBA" id="ARBA00022898"/>
    </source>
</evidence>
<dbReference type="InterPro" id="IPR015421">
    <property type="entry name" value="PyrdxlP-dep_Trfase_major"/>
</dbReference>
<dbReference type="InterPro" id="IPR049704">
    <property type="entry name" value="Aminotrans_3_PPA_site"/>
</dbReference>
<dbReference type="InterPro" id="IPR050103">
    <property type="entry name" value="Class-III_PLP-dep_AT"/>
</dbReference>
<evidence type="ECO:0000256" key="6">
    <source>
        <dbReference type="ARBA" id="ARBA00022576"/>
    </source>
</evidence>
<dbReference type="GO" id="GO:0003992">
    <property type="term" value="F:N2-acetyl-L-ornithine:2-oxoglutarate 5-aminotransferase activity"/>
    <property type="evidence" value="ECO:0007669"/>
    <property type="project" value="UniProtKB-EC"/>
</dbReference>
<dbReference type="Pfam" id="PF00202">
    <property type="entry name" value="Aminotran_3"/>
    <property type="match status" value="1"/>
</dbReference>
<dbReference type="EMBL" id="KZ992145">
    <property type="protein sequence ID" value="RKP22406.1"/>
    <property type="molecule type" value="Genomic_DNA"/>
</dbReference>
<accession>A0A4P9YRD3</accession>
<dbReference type="EC" id="2.6.1.11" evidence="5"/>
<evidence type="ECO:0000256" key="10">
    <source>
        <dbReference type="RuleBase" id="RU003560"/>
    </source>
</evidence>
<dbReference type="PANTHER" id="PTHR11986:SF79">
    <property type="entry name" value="ACETYLORNITHINE AMINOTRANSFERASE, MITOCHONDRIAL"/>
    <property type="match status" value="1"/>
</dbReference>
<dbReference type="PIRSF" id="PIRSF000521">
    <property type="entry name" value="Transaminase_4ab_Lys_Orn"/>
    <property type="match status" value="1"/>
</dbReference>
<keyword evidence="8 11" id="KW-0808">Transferase</keyword>
<dbReference type="GO" id="GO:0042802">
    <property type="term" value="F:identical protein binding"/>
    <property type="evidence" value="ECO:0007669"/>
    <property type="project" value="TreeGrafter"/>
</dbReference>
<evidence type="ECO:0000256" key="7">
    <source>
        <dbReference type="ARBA" id="ARBA00022605"/>
    </source>
</evidence>
<dbReference type="OrthoDB" id="5419315at2759"/>
<dbReference type="GO" id="GO:0005759">
    <property type="term" value="C:mitochondrial matrix"/>
    <property type="evidence" value="ECO:0007669"/>
    <property type="project" value="TreeGrafter"/>
</dbReference>
<evidence type="ECO:0000256" key="3">
    <source>
        <dbReference type="ARBA" id="ARBA00005024"/>
    </source>
</evidence>
<comment type="similarity">
    <text evidence="4 10">Belongs to the class-III pyridoxal-phosphate-dependent aminotransferase family.</text>
</comment>
<dbReference type="NCBIfam" id="TIGR00707">
    <property type="entry name" value="argD"/>
    <property type="match status" value="1"/>
</dbReference>
<dbReference type="Gene3D" id="3.40.640.10">
    <property type="entry name" value="Type I PLP-dependent aspartate aminotransferase-like (Major domain)"/>
    <property type="match status" value="1"/>
</dbReference>
<keyword evidence="6" id="KW-0032">Aminotransferase</keyword>
<dbReference type="PROSITE" id="PS00600">
    <property type="entry name" value="AA_TRANSFER_CLASS_3"/>
    <property type="match status" value="1"/>
</dbReference>